<evidence type="ECO:0000313" key="3">
    <source>
        <dbReference type="Proteomes" id="UP000327157"/>
    </source>
</evidence>
<name>A0A5N5G662_9ROSA</name>
<comment type="caution">
    <text evidence="2">The sequence shown here is derived from an EMBL/GenBank/DDBJ whole genome shotgun (WGS) entry which is preliminary data.</text>
</comment>
<dbReference type="AlphaFoldDB" id="A0A5N5G662"/>
<gene>
    <name evidence="2" type="ORF">D8674_005801</name>
</gene>
<protein>
    <submittedName>
        <fullName evidence="2">Uncharacterized protein</fullName>
    </submittedName>
</protein>
<reference evidence="2 3" key="1">
    <citation type="submission" date="2019-09" db="EMBL/GenBank/DDBJ databases">
        <authorList>
            <person name="Ou C."/>
        </authorList>
    </citation>
    <scope>NUCLEOTIDE SEQUENCE [LARGE SCALE GENOMIC DNA]</scope>
    <source>
        <strain evidence="2">S2</strain>
        <tissue evidence="2">Leaf</tissue>
    </source>
</reference>
<evidence type="ECO:0000313" key="2">
    <source>
        <dbReference type="EMBL" id="KAB2606084.1"/>
    </source>
</evidence>
<feature type="region of interest" description="Disordered" evidence="1">
    <location>
        <begin position="38"/>
        <end position="59"/>
    </location>
</feature>
<accession>A0A5N5G662</accession>
<reference evidence="3" key="2">
    <citation type="submission" date="2019-10" db="EMBL/GenBank/DDBJ databases">
        <title>A de novo genome assembly of a pear dwarfing rootstock.</title>
        <authorList>
            <person name="Wang F."/>
            <person name="Wang J."/>
            <person name="Li S."/>
            <person name="Zhang Y."/>
            <person name="Fang M."/>
            <person name="Ma L."/>
            <person name="Zhao Y."/>
            <person name="Jiang S."/>
        </authorList>
    </citation>
    <scope>NUCLEOTIDE SEQUENCE [LARGE SCALE GENOMIC DNA]</scope>
</reference>
<dbReference type="EMBL" id="SMOL01000559">
    <property type="protein sequence ID" value="KAB2606084.1"/>
    <property type="molecule type" value="Genomic_DNA"/>
</dbReference>
<evidence type="ECO:0000256" key="1">
    <source>
        <dbReference type="SAM" id="MobiDB-lite"/>
    </source>
</evidence>
<proteinExistence type="predicted"/>
<dbReference type="Proteomes" id="UP000327157">
    <property type="component" value="Chromosome 11"/>
</dbReference>
<keyword evidence="3" id="KW-1185">Reference proteome</keyword>
<sequence>MKGGSKTSQSKVDNASSAGETTLIEVKAVEAITSNTQVEKKELRENKRETSVSDDEGLIEIPDNSVGRAETAFYSSHFFVHSGEYFEGAFFCASSTAVSPHEKNKHFLPTLVDLTTWSMLKL</sequence>
<organism evidence="2 3">
    <name type="scientific">Pyrus ussuriensis x Pyrus communis</name>
    <dbReference type="NCBI Taxonomy" id="2448454"/>
    <lineage>
        <taxon>Eukaryota</taxon>
        <taxon>Viridiplantae</taxon>
        <taxon>Streptophyta</taxon>
        <taxon>Embryophyta</taxon>
        <taxon>Tracheophyta</taxon>
        <taxon>Spermatophyta</taxon>
        <taxon>Magnoliopsida</taxon>
        <taxon>eudicotyledons</taxon>
        <taxon>Gunneridae</taxon>
        <taxon>Pentapetalae</taxon>
        <taxon>rosids</taxon>
        <taxon>fabids</taxon>
        <taxon>Rosales</taxon>
        <taxon>Rosaceae</taxon>
        <taxon>Amygdaloideae</taxon>
        <taxon>Maleae</taxon>
        <taxon>Pyrus</taxon>
    </lineage>
</organism>
<reference evidence="2 3" key="3">
    <citation type="submission" date="2019-11" db="EMBL/GenBank/DDBJ databases">
        <title>A de novo genome assembly of a pear dwarfing rootstock.</title>
        <authorList>
            <person name="Wang F."/>
            <person name="Wang J."/>
            <person name="Li S."/>
            <person name="Zhang Y."/>
            <person name="Fang M."/>
            <person name="Ma L."/>
            <person name="Zhao Y."/>
            <person name="Jiang S."/>
        </authorList>
    </citation>
    <scope>NUCLEOTIDE SEQUENCE [LARGE SCALE GENOMIC DNA]</scope>
    <source>
        <strain evidence="2">S2</strain>
        <tissue evidence="2">Leaf</tissue>
    </source>
</reference>
<feature type="compositionally biased region" description="Basic and acidic residues" evidence="1">
    <location>
        <begin position="38"/>
        <end position="51"/>
    </location>
</feature>